<evidence type="ECO:0000256" key="2">
    <source>
        <dbReference type="ARBA" id="ARBA00009196"/>
    </source>
</evidence>
<reference evidence="15 16" key="1">
    <citation type="submission" date="2022-05" db="EMBL/GenBank/DDBJ databases">
        <authorList>
            <consortium name="Genoscope - CEA"/>
            <person name="William W."/>
        </authorList>
    </citation>
    <scope>NUCLEOTIDE SEQUENCE [LARGE SCALE GENOMIC DNA]</scope>
</reference>
<evidence type="ECO:0000256" key="13">
    <source>
        <dbReference type="SAM" id="MobiDB-lite"/>
    </source>
</evidence>
<dbReference type="SMART" id="SM00090">
    <property type="entry name" value="RIO"/>
    <property type="match status" value="1"/>
</dbReference>
<comment type="similarity">
    <text evidence="2">Belongs to the protein kinase superfamily. RIO-type Ser/Thr kinase family.</text>
</comment>
<feature type="compositionally biased region" description="Basic and acidic residues" evidence="13">
    <location>
        <begin position="434"/>
        <end position="451"/>
    </location>
</feature>
<keyword evidence="9" id="KW-0067">ATP-binding</keyword>
<evidence type="ECO:0000256" key="7">
    <source>
        <dbReference type="ARBA" id="ARBA00022741"/>
    </source>
</evidence>
<keyword evidence="6" id="KW-0479">Metal-binding</keyword>
<evidence type="ECO:0000256" key="11">
    <source>
        <dbReference type="ARBA" id="ARBA00047899"/>
    </source>
</evidence>
<protein>
    <recommendedName>
        <fullName evidence="3">non-specific serine/threonine protein kinase</fullName>
        <ecNumber evidence="3">2.7.11.1</ecNumber>
    </recommendedName>
</protein>
<dbReference type="Pfam" id="PF09202">
    <property type="entry name" value="Rio2_N"/>
    <property type="match status" value="1"/>
</dbReference>
<keyword evidence="8" id="KW-0418">Kinase</keyword>
<dbReference type="Gene3D" id="3.30.200.20">
    <property type="entry name" value="Phosphorylase Kinase, domain 1"/>
    <property type="match status" value="1"/>
</dbReference>
<comment type="caution">
    <text evidence="15">The sequence shown here is derived from an EMBL/GenBank/DDBJ whole genome shotgun (WGS) entry which is preliminary data.</text>
</comment>
<accession>A0ABN8MHW2</accession>
<dbReference type="InterPro" id="IPR018934">
    <property type="entry name" value="RIO_dom"/>
</dbReference>
<dbReference type="CDD" id="cd05144">
    <property type="entry name" value="RIO2_C"/>
    <property type="match status" value="1"/>
</dbReference>
<dbReference type="Gene3D" id="1.10.10.10">
    <property type="entry name" value="Winged helix-like DNA-binding domain superfamily/Winged helix DNA-binding domain"/>
    <property type="match status" value="1"/>
</dbReference>
<dbReference type="PANTHER" id="PTHR45852:SF1">
    <property type="entry name" value="SERINE_THREONINE-PROTEIN KINASE RIO2"/>
    <property type="match status" value="1"/>
</dbReference>
<keyword evidence="16" id="KW-1185">Reference proteome</keyword>
<evidence type="ECO:0000256" key="4">
    <source>
        <dbReference type="ARBA" id="ARBA00022527"/>
    </source>
</evidence>
<comment type="catalytic activity">
    <reaction evidence="11">
        <text>L-threonyl-[protein] + ATP = O-phospho-L-threonyl-[protein] + ADP + H(+)</text>
        <dbReference type="Rhea" id="RHEA:46608"/>
        <dbReference type="Rhea" id="RHEA-COMP:11060"/>
        <dbReference type="Rhea" id="RHEA-COMP:11605"/>
        <dbReference type="ChEBI" id="CHEBI:15378"/>
        <dbReference type="ChEBI" id="CHEBI:30013"/>
        <dbReference type="ChEBI" id="CHEBI:30616"/>
        <dbReference type="ChEBI" id="CHEBI:61977"/>
        <dbReference type="ChEBI" id="CHEBI:456216"/>
        <dbReference type="EC" id="2.7.11.1"/>
    </reaction>
</comment>
<dbReference type="PANTHER" id="PTHR45852">
    <property type="entry name" value="SER/THR-PROTEIN KINASE RIO2"/>
    <property type="match status" value="1"/>
</dbReference>
<proteinExistence type="inferred from homology"/>
<dbReference type="InterPro" id="IPR015285">
    <property type="entry name" value="RIO2_wHTH_N"/>
</dbReference>
<evidence type="ECO:0000256" key="3">
    <source>
        <dbReference type="ARBA" id="ARBA00012513"/>
    </source>
</evidence>
<feature type="compositionally biased region" description="Polar residues" evidence="13">
    <location>
        <begin position="478"/>
        <end position="487"/>
    </location>
</feature>
<name>A0ABN8MHW2_9CNID</name>
<feature type="compositionally biased region" description="Basic and acidic residues" evidence="13">
    <location>
        <begin position="405"/>
        <end position="419"/>
    </location>
</feature>
<dbReference type="EMBL" id="CALNXI010000542">
    <property type="protein sequence ID" value="CAH3028933.1"/>
    <property type="molecule type" value="Genomic_DNA"/>
</dbReference>
<keyword evidence="5" id="KW-0808">Transferase</keyword>
<gene>
    <name evidence="15" type="ORF">PEVE_00035210</name>
</gene>
<evidence type="ECO:0000256" key="1">
    <source>
        <dbReference type="ARBA" id="ARBA00001946"/>
    </source>
</evidence>
<dbReference type="InterPro" id="IPR036390">
    <property type="entry name" value="WH_DNA-bd_sf"/>
</dbReference>
<dbReference type="InterPro" id="IPR000687">
    <property type="entry name" value="RIO_kinase"/>
</dbReference>
<dbReference type="InterPro" id="IPR011009">
    <property type="entry name" value="Kinase-like_dom_sf"/>
</dbReference>
<dbReference type="SUPFAM" id="SSF46785">
    <property type="entry name" value="Winged helix' DNA-binding domain"/>
    <property type="match status" value="1"/>
</dbReference>
<evidence type="ECO:0000259" key="14">
    <source>
        <dbReference type="SMART" id="SM00090"/>
    </source>
</evidence>
<evidence type="ECO:0000256" key="8">
    <source>
        <dbReference type="ARBA" id="ARBA00022777"/>
    </source>
</evidence>
<comment type="cofactor">
    <cofactor evidence="1">
        <name>Mg(2+)</name>
        <dbReference type="ChEBI" id="CHEBI:18420"/>
    </cofactor>
</comment>
<dbReference type="InterPro" id="IPR036388">
    <property type="entry name" value="WH-like_DNA-bd_sf"/>
</dbReference>
<evidence type="ECO:0000256" key="10">
    <source>
        <dbReference type="ARBA" id="ARBA00022842"/>
    </source>
</evidence>
<feature type="compositionally biased region" description="Acidic residues" evidence="13">
    <location>
        <begin position="380"/>
        <end position="395"/>
    </location>
</feature>
<dbReference type="Proteomes" id="UP001159427">
    <property type="component" value="Unassembled WGS sequence"/>
</dbReference>
<keyword evidence="7" id="KW-0547">Nucleotide-binding</keyword>
<keyword evidence="4" id="KW-0723">Serine/threonine-protein kinase</keyword>
<comment type="catalytic activity">
    <reaction evidence="12">
        <text>L-seryl-[protein] + ATP = O-phospho-L-seryl-[protein] + ADP + H(+)</text>
        <dbReference type="Rhea" id="RHEA:17989"/>
        <dbReference type="Rhea" id="RHEA-COMP:9863"/>
        <dbReference type="Rhea" id="RHEA-COMP:11604"/>
        <dbReference type="ChEBI" id="CHEBI:15378"/>
        <dbReference type="ChEBI" id="CHEBI:29999"/>
        <dbReference type="ChEBI" id="CHEBI:30616"/>
        <dbReference type="ChEBI" id="CHEBI:83421"/>
        <dbReference type="ChEBI" id="CHEBI:456216"/>
        <dbReference type="EC" id="2.7.11.1"/>
    </reaction>
</comment>
<evidence type="ECO:0000256" key="9">
    <source>
        <dbReference type="ARBA" id="ARBA00022840"/>
    </source>
</evidence>
<evidence type="ECO:0000256" key="5">
    <source>
        <dbReference type="ARBA" id="ARBA00022679"/>
    </source>
</evidence>
<feature type="compositionally biased region" description="Low complexity" evidence="13">
    <location>
        <begin position="423"/>
        <end position="433"/>
    </location>
</feature>
<organism evidence="15 16">
    <name type="scientific">Porites evermanni</name>
    <dbReference type="NCBI Taxonomy" id="104178"/>
    <lineage>
        <taxon>Eukaryota</taxon>
        <taxon>Metazoa</taxon>
        <taxon>Cnidaria</taxon>
        <taxon>Anthozoa</taxon>
        <taxon>Hexacorallia</taxon>
        <taxon>Scleractinia</taxon>
        <taxon>Fungiina</taxon>
        <taxon>Poritidae</taxon>
        <taxon>Porites</taxon>
    </lineage>
</organism>
<dbReference type="EC" id="2.7.11.1" evidence="3"/>
<keyword evidence="10" id="KW-0460">Magnesium</keyword>
<evidence type="ECO:0000313" key="15">
    <source>
        <dbReference type="EMBL" id="CAH3028933.1"/>
    </source>
</evidence>
<evidence type="ECO:0000256" key="12">
    <source>
        <dbReference type="ARBA" id="ARBA00048679"/>
    </source>
</evidence>
<dbReference type="InterPro" id="IPR030484">
    <property type="entry name" value="Rio2"/>
</dbReference>
<dbReference type="SUPFAM" id="SSF56112">
    <property type="entry name" value="Protein kinase-like (PK-like)"/>
    <property type="match status" value="1"/>
</dbReference>
<dbReference type="Gene3D" id="1.10.510.10">
    <property type="entry name" value="Transferase(Phosphotransferase) domain 1"/>
    <property type="match status" value="1"/>
</dbReference>
<feature type="domain" description="RIO kinase" evidence="14">
    <location>
        <begin position="65"/>
        <end position="289"/>
    </location>
</feature>
<feature type="region of interest" description="Disordered" evidence="13">
    <location>
        <begin position="325"/>
        <end position="487"/>
    </location>
</feature>
<sequence>MGKLNVSMLRYLSSEEFRVLTAVEMGMKNHELVPTPLVASIADLKHGGSHKILRELTKHKLVCYEKSGRVEGYRLTFSGYDYLALKALTTRGSVQSVGNQIGVGKESDIYIIADEEDNQHALKLHRLGRTSFRKLKQKRDYLKHRKNVSWLYLSRLAAVKEYAYMKALYDNGYPVPKPIDFNRHAVVMELVDGHPLCQVHDVADPSALYNDLMELIVKLGSYGLIHCDFNEFNLIVNEDDKVTVIDFPQMVSISHPNAQWYFDRDVQCIRDFFLRRFSYESELYPKFADVRRLHNLDVEVAASGFTRDMSESFDEAAADLLASLEDEDSKEDSKDSEVTSQVQEQEDSDDSNMEQGECNTKESVTDEQQGAGDYIKPFEEDQEEQETGEDCDLEELSYQNKQHRPYRDAKTHVTEKGHGDNLSSQSSSVTRSSIDSREIRTRVKKSLDKKQRDVRRRKRGEASAVTRSRRENRDIIKQGSQSWKDGW</sequence>
<evidence type="ECO:0000313" key="16">
    <source>
        <dbReference type="Proteomes" id="UP001159427"/>
    </source>
</evidence>
<evidence type="ECO:0000256" key="6">
    <source>
        <dbReference type="ARBA" id="ARBA00022723"/>
    </source>
</evidence>
<dbReference type="Pfam" id="PF01163">
    <property type="entry name" value="RIO1"/>
    <property type="match status" value="1"/>
</dbReference>